<accession>A0ABP9TJ12</accession>
<organism evidence="2 3">
    <name type="scientific">Paeniglutamicibacter antarcticus</name>
    <dbReference type="NCBI Taxonomy" id="494023"/>
    <lineage>
        <taxon>Bacteria</taxon>
        <taxon>Bacillati</taxon>
        <taxon>Actinomycetota</taxon>
        <taxon>Actinomycetes</taxon>
        <taxon>Micrococcales</taxon>
        <taxon>Micrococcaceae</taxon>
        <taxon>Paeniglutamicibacter</taxon>
    </lineage>
</organism>
<protein>
    <submittedName>
        <fullName evidence="2">SDR family oxidoreductase</fullName>
    </submittedName>
</protein>
<dbReference type="PANTHER" id="PTHR12126:SF11">
    <property type="entry name" value="NADH DEHYDROGENASE [UBIQUINONE] 1 ALPHA SUBCOMPLEX SUBUNIT 9, MITOCHONDRIAL"/>
    <property type="match status" value="1"/>
</dbReference>
<dbReference type="PANTHER" id="PTHR12126">
    <property type="entry name" value="NADH-UBIQUINONE OXIDOREDUCTASE 39 KDA SUBUNIT-RELATED"/>
    <property type="match status" value="1"/>
</dbReference>
<reference evidence="3" key="1">
    <citation type="journal article" date="2019" name="Int. J. Syst. Evol. Microbiol.">
        <title>The Global Catalogue of Microorganisms (GCM) 10K type strain sequencing project: providing services to taxonomists for standard genome sequencing and annotation.</title>
        <authorList>
            <consortium name="The Broad Institute Genomics Platform"/>
            <consortium name="The Broad Institute Genome Sequencing Center for Infectious Disease"/>
            <person name="Wu L."/>
            <person name="Ma J."/>
        </authorList>
    </citation>
    <scope>NUCLEOTIDE SEQUENCE [LARGE SCALE GENOMIC DNA]</scope>
    <source>
        <strain evidence="3">JCM 18952</strain>
    </source>
</reference>
<dbReference type="Proteomes" id="UP001501257">
    <property type="component" value="Unassembled WGS sequence"/>
</dbReference>
<comment type="caution">
    <text evidence="2">The sequence shown here is derived from an EMBL/GenBank/DDBJ whole genome shotgun (WGS) entry which is preliminary data.</text>
</comment>
<dbReference type="Gene3D" id="3.40.50.720">
    <property type="entry name" value="NAD(P)-binding Rossmann-like Domain"/>
    <property type="match status" value="1"/>
</dbReference>
<sequence>MARRLNYMKVIVLGGNGNLGRRVVGVLREAGHEVVAASKTTGVDAYTGLGLAPVLEGADAVVDCLNLASPNAGACIDFYDTTARNIIRAAEQERVKHLVCVSIINARKPKINRFMGYYRGKAAQEARYQNARVPSTIVCSTQWFELAETMLGQMGFGPLSVVPRMKTQPVAADAVARLVASTVESGKNAPAGVELAGPEERDMAQLARLVSKDNAAAGNAGPRARVLGLPVPGVLAFNGGLIPLASVVRDAMTFEQWLANGRRA</sequence>
<evidence type="ECO:0000313" key="2">
    <source>
        <dbReference type="EMBL" id="GAA5226128.1"/>
    </source>
</evidence>
<dbReference type="InterPro" id="IPR051207">
    <property type="entry name" value="ComplexI_NDUFA9_subunit"/>
</dbReference>
<gene>
    <name evidence="2" type="ORF">GCM10025778_06590</name>
</gene>
<keyword evidence="3" id="KW-1185">Reference proteome</keyword>
<dbReference type="EMBL" id="BAABLK010000012">
    <property type="protein sequence ID" value="GAA5226128.1"/>
    <property type="molecule type" value="Genomic_DNA"/>
</dbReference>
<dbReference type="InterPro" id="IPR036291">
    <property type="entry name" value="NAD(P)-bd_dom_sf"/>
</dbReference>
<proteinExistence type="predicted"/>
<evidence type="ECO:0000313" key="3">
    <source>
        <dbReference type="Proteomes" id="UP001501257"/>
    </source>
</evidence>
<feature type="domain" description="NAD(P)-binding" evidence="1">
    <location>
        <begin position="14"/>
        <end position="181"/>
    </location>
</feature>
<evidence type="ECO:0000259" key="1">
    <source>
        <dbReference type="Pfam" id="PF13460"/>
    </source>
</evidence>
<dbReference type="SUPFAM" id="SSF51735">
    <property type="entry name" value="NAD(P)-binding Rossmann-fold domains"/>
    <property type="match status" value="1"/>
</dbReference>
<dbReference type="InterPro" id="IPR016040">
    <property type="entry name" value="NAD(P)-bd_dom"/>
</dbReference>
<dbReference type="Pfam" id="PF13460">
    <property type="entry name" value="NAD_binding_10"/>
    <property type="match status" value="1"/>
</dbReference>
<name>A0ABP9TJ12_9MICC</name>